<dbReference type="InterPro" id="IPR036895">
    <property type="entry name" value="Uracil-DNA_glycosylase-like_sf"/>
</dbReference>
<dbReference type="NCBIfam" id="TIGR00628">
    <property type="entry name" value="ung"/>
    <property type="match status" value="1"/>
</dbReference>
<evidence type="ECO:0000256" key="1">
    <source>
        <dbReference type="ARBA" id="ARBA00001400"/>
    </source>
</evidence>
<dbReference type="NCBIfam" id="NF003592">
    <property type="entry name" value="PRK05254.1-5"/>
    <property type="match status" value="1"/>
</dbReference>
<dbReference type="NCBIfam" id="NF003589">
    <property type="entry name" value="PRK05254.1-2"/>
    <property type="match status" value="1"/>
</dbReference>
<accession>A0A9X8ULV7</accession>
<keyword evidence="7 9" id="KW-0378">Hydrolase</keyword>
<dbReference type="Pfam" id="PF03167">
    <property type="entry name" value="UDG"/>
    <property type="match status" value="1"/>
</dbReference>
<dbReference type="EC" id="3.2.2.27" evidence="4 9"/>
<dbReference type="SMART" id="SM00986">
    <property type="entry name" value="UDG"/>
    <property type="match status" value="1"/>
</dbReference>
<dbReference type="GO" id="GO:0097510">
    <property type="term" value="P:base-excision repair, AP site formation via deaminated base removal"/>
    <property type="evidence" value="ECO:0007669"/>
    <property type="project" value="TreeGrafter"/>
</dbReference>
<dbReference type="GO" id="GO:0004844">
    <property type="term" value="F:uracil DNA N-glycosylase activity"/>
    <property type="evidence" value="ECO:0007669"/>
    <property type="project" value="UniProtKB-UniRule"/>
</dbReference>
<dbReference type="OrthoDB" id="9804372at2"/>
<evidence type="ECO:0000259" key="12">
    <source>
        <dbReference type="SMART" id="SM00986"/>
    </source>
</evidence>
<evidence type="ECO:0000313" key="14">
    <source>
        <dbReference type="Proteomes" id="UP000294682"/>
    </source>
</evidence>
<organism evidence="13 14">
    <name type="scientific">Harryflintia acetispora</name>
    <dbReference type="NCBI Taxonomy" id="1849041"/>
    <lineage>
        <taxon>Bacteria</taxon>
        <taxon>Bacillati</taxon>
        <taxon>Bacillota</taxon>
        <taxon>Clostridia</taxon>
        <taxon>Eubacteriales</taxon>
        <taxon>Oscillospiraceae</taxon>
        <taxon>Harryflintia</taxon>
    </lineage>
</organism>
<evidence type="ECO:0000256" key="4">
    <source>
        <dbReference type="ARBA" id="ARBA00012030"/>
    </source>
</evidence>
<keyword evidence="9" id="KW-0963">Cytoplasm</keyword>
<comment type="function">
    <text evidence="2 9 11">Excises uracil residues from the DNA which can arise as a result of misincorporation of dUMP residues by DNA polymerase or due to deamination of cytosine.</text>
</comment>
<dbReference type="FunFam" id="3.40.470.10:FF:000001">
    <property type="entry name" value="Uracil-DNA glycosylase"/>
    <property type="match status" value="1"/>
</dbReference>
<dbReference type="PROSITE" id="PS00130">
    <property type="entry name" value="U_DNA_GLYCOSYLASE"/>
    <property type="match status" value="1"/>
</dbReference>
<keyword evidence="6 9" id="KW-0227">DNA damage</keyword>
<reference evidence="13 14" key="1">
    <citation type="submission" date="2019-03" db="EMBL/GenBank/DDBJ databases">
        <title>Genomic Encyclopedia of Type Strains, Phase IV (KMG-IV): sequencing the most valuable type-strain genomes for metagenomic binning, comparative biology and taxonomic classification.</title>
        <authorList>
            <person name="Goeker M."/>
        </authorList>
    </citation>
    <scope>NUCLEOTIDE SEQUENCE [LARGE SCALE GENOMIC DNA]</scope>
    <source>
        <strain evidence="13 14">DSM 100433</strain>
    </source>
</reference>
<dbReference type="AlphaFoldDB" id="A0A9X8ULV7"/>
<dbReference type="InterPro" id="IPR002043">
    <property type="entry name" value="UDG_fam1"/>
</dbReference>
<evidence type="ECO:0000256" key="10">
    <source>
        <dbReference type="PROSITE-ProRule" id="PRU10072"/>
    </source>
</evidence>
<keyword evidence="8 9" id="KW-0234">DNA repair</keyword>
<dbReference type="RefSeq" id="WP_079699189.1">
    <property type="nucleotide sequence ID" value="NZ_JADNAH010000034.1"/>
</dbReference>
<evidence type="ECO:0000256" key="6">
    <source>
        <dbReference type="ARBA" id="ARBA00022763"/>
    </source>
</evidence>
<evidence type="ECO:0000256" key="11">
    <source>
        <dbReference type="RuleBase" id="RU003780"/>
    </source>
</evidence>
<dbReference type="NCBIfam" id="NF003591">
    <property type="entry name" value="PRK05254.1-4"/>
    <property type="match status" value="1"/>
</dbReference>
<comment type="subcellular location">
    <subcellularLocation>
        <location evidence="9">Cytoplasm</location>
    </subcellularLocation>
</comment>
<dbReference type="EMBL" id="SLUK01000002">
    <property type="protein sequence ID" value="TCL44761.1"/>
    <property type="molecule type" value="Genomic_DNA"/>
</dbReference>
<proteinExistence type="inferred from homology"/>
<evidence type="ECO:0000256" key="9">
    <source>
        <dbReference type="HAMAP-Rule" id="MF_00148"/>
    </source>
</evidence>
<comment type="caution">
    <text evidence="13">The sequence shown here is derived from an EMBL/GenBank/DDBJ whole genome shotgun (WGS) entry which is preliminary data.</text>
</comment>
<comment type="similarity">
    <text evidence="3 9 11">Belongs to the uracil-DNA glycosylase (UDG) superfamily. UNG family.</text>
</comment>
<dbReference type="HAMAP" id="MF_00148">
    <property type="entry name" value="UDG"/>
    <property type="match status" value="1"/>
</dbReference>
<dbReference type="InterPro" id="IPR018085">
    <property type="entry name" value="Ura-DNA_Glyclase_AS"/>
</dbReference>
<feature type="domain" description="Uracil-DNA glycosylase-like" evidence="12">
    <location>
        <begin position="49"/>
        <end position="209"/>
    </location>
</feature>
<dbReference type="CDD" id="cd10027">
    <property type="entry name" value="UDG-F1-like"/>
    <property type="match status" value="1"/>
</dbReference>
<protein>
    <recommendedName>
        <fullName evidence="5 9">Uracil-DNA glycosylase</fullName>
        <shortName evidence="9">UDG</shortName>
        <ecNumber evidence="4 9">3.2.2.27</ecNumber>
    </recommendedName>
</protein>
<evidence type="ECO:0000256" key="8">
    <source>
        <dbReference type="ARBA" id="ARBA00023204"/>
    </source>
</evidence>
<evidence type="ECO:0000256" key="5">
    <source>
        <dbReference type="ARBA" id="ARBA00018429"/>
    </source>
</evidence>
<dbReference type="SUPFAM" id="SSF52141">
    <property type="entry name" value="Uracil-DNA glycosylase-like"/>
    <property type="match status" value="1"/>
</dbReference>
<evidence type="ECO:0000256" key="3">
    <source>
        <dbReference type="ARBA" id="ARBA00008184"/>
    </source>
</evidence>
<dbReference type="SMART" id="SM00987">
    <property type="entry name" value="UreE_C"/>
    <property type="match status" value="1"/>
</dbReference>
<dbReference type="Gene3D" id="3.40.470.10">
    <property type="entry name" value="Uracil-DNA glycosylase-like domain"/>
    <property type="match status" value="1"/>
</dbReference>
<dbReference type="PANTHER" id="PTHR11264:SF0">
    <property type="entry name" value="URACIL-DNA GLYCOSYLASE"/>
    <property type="match status" value="1"/>
</dbReference>
<dbReference type="PANTHER" id="PTHR11264">
    <property type="entry name" value="URACIL-DNA GLYCOSYLASE"/>
    <property type="match status" value="1"/>
</dbReference>
<comment type="catalytic activity">
    <reaction evidence="1 9 11">
        <text>Hydrolyzes single-stranded DNA or mismatched double-stranded DNA and polynucleotides, releasing free uracil.</text>
        <dbReference type="EC" id="3.2.2.27"/>
    </reaction>
</comment>
<evidence type="ECO:0000256" key="7">
    <source>
        <dbReference type="ARBA" id="ARBA00022801"/>
    </source>
</evidence>
<gene>
    <name evidence="9" type="primary">ung</name>
    <name evidence="13" type="ORF">EDD78_102387</name>
</gene>
<feature type="active site" description="Proton acceptor" evidence="9 10">
    <location>
        <position position="64"/>
    </location>
</feature>
<evidence type="ECO:0000313" key="13">
    <source>
        <dbReference type="EMBL" id="TCL44761.1"/>
    </source>
</evidence>
<dbReference type="InterPro" id="IPR005122">
    <property type="entry name" value="Uracil-DNA_glycosylase-like"/>
</dbReference>
<keyword evidence="14" id="KW-1185">Reference proteome</keyword>
<name>A0A9X8ULV7_9FIRM</name>
<evidence type="ECO:0000256" key="2">
    <source>
        <dbReference type="ARBA" id="ARBA00002631"/>
    </source>
</evidence>
<dbReference type="Proteomes" id="UP000294682">
    <property type="component" value="Unassembled WGS sequence"/>
</dbReference>
<sequence length="222" mass="25258">MVQIGNDWDELLAGEFQKDYYRRLRETLKEEYRRYTVYPPMEDIFNALRFTPYRSVKAVILGQDPYHGRGQAQGLSFSVRRGVPVPPSLQNIYQELHDDVGFIPPGHGCLEAWAEDGVLLLNATLTVRAGQANSHRDIGWGIFTDRIIELLNAREEPIVFLLWGSFAKAKAQYITNLNHLVLSAAHPSPFSAQSGFFGCRHFSKTNAFLSQFGRSVDWQLPQ</sequence>
<dbReference type="NCBIfam" id="NF003588">
    <property type="entry name" value="PRK05254.1-1"/>
    <property type="match status" value="1"/>
</dbReference>
<dbReference type="GO" id="GO:0005737">
    <property type="term" value="C:cytoplasm"/>
    <property type="evidence" value="ECO:0007669"/>
    <property type="project" value="UniProtKB-SubCell"/>
</dbReference>